<protein>
    <submittedName>
        <fullName evidence="2">TIGR04438 family Trp-rich protein</fullName>
    </submittedName>
</protein>
<dbReference type="OrthoDB" id="8689816at2"/>
<keyword evidence="3" id="KW-1185">Reference proteome</keyword>
<gene>
    <name evidence="2" type="ORF">DEH84_11315</name>
</gene>
<organism evidence="2 3">
    <name type="scientific">Aquabacterium olei</name>
    <dbReference type="NCBI Taxonomy" id="1296669"/>
    <lineage>
        <taxon>Bacteria</taxon>
        <taxon>Pseudomonadati</taxon>
        <taxon>Pseudomonadota</taxon>
        <taxon>Betaproteobacteria</taxon>
        <taxon>Burkholderiales</taxon>
        <taxon>Aquabacterium</taxon>
    </lineage>
</organism>
<evidence type="ECO:0000313" key="3">
    <source>
        <dbReference type="Proteomes" id="UP000244892"/>
    </source>
</evidence>
<dbReference type="InterPro" id="IPR031044">
    <property type="entry name" value="Small_Trp_rich"/>
</dbReference>
<dbReference type="EMBL" id="CP029210">
    <property type="protein sequence ID" value="AWI53950.1"/>
    <property type="molecule type" value="Genomic_DNA"/>
</dbReference>
<evidence type="ECO:0000256" key="1">
    <source>
        <dbReference type="SAM" id="Phobius"/>
    </source>
</evidence>
<dbReference type="KEGG" id="aon:DEH84_11315"/>
<keyword evidence="1" id="KW-1133">Transmembrane helix</keyword>
<dbReference type="Proteomes" id="UP000244892">
    <property type="component" value="Chromosome"/>
</dbReference>
<evidence type="ECO:0000313" key="2">
    <source>
        <dbReference type="EMBL" id="AWI53950.1"/>
    </source>
</evidence>
<dbReference type="RefSeq" id="WP_109036946.1">
    <property type="nucleotide sequence ID" value="NZ_CP029210.1"/>
</dbReference>
<dbReference type="NCBIfam" id="TIGR04438">
    <property type="entry name" value="small_Trp_rich"/>
    <property type="match status" value="1"/>
</dbReference>
<sequence length="85" mass="9853">MWFVLIGVALLVMWLGGIGPVGEWTWSSHWWALCLPFGLAAVWWWWSDTTGRTQRLAMDKVAAKREARRQKAVDAMGVQNPRKRR</sequence>
<reference evidence="2 3" key="1">
    <citation type="submission" date="2018-05" db="EMBL/GenBank/DDBJ databases">
        <title>complete genome sequence of Aquabacterium olei NBRC 110486.</title>
        <authorList>
            <person name="Tang B."/>
            <person name="Chang J."/>
            <person name="Zhang L."/>
            <person name="Yang H."/>
        </authorList>
    </citation>
    <scope>NUCLEOTIDE SEQUENCE [LARGE SCALE GENOMIC DNA]</scope>
    <source>
        <strain evidence="2 3">NBRC 110486</strain>
    </source>
</reference>
<proteinExistence type="predicted"/>
<feature type="transmembrane region" description="Helical" evidence="1">
    <location>
        <begin position="30"/>
        <end position="46"/>
    </location>
</feature>
<name>A0A2U8FSG5_9BURK</name>
<accession>A0A2U8FSG5</accession>
<keyword evidence="1" id="KW-0472">Membrane</keyword>
<keyword evidence="1" id="KW-0812">Transmembrane</keyword>
<dbReference type="AlphaFoldDB" id="A0A2U8FSG5"/>